<dbReference type="KEGG" id="mros:EHO51_06755"/>
<dbReference type="InterPro" id="IPR014284">
    <property type="entry name" value="RNA_pol_sigma-70_dom"/>
</dbReference>
<dbReference type="InterPro" id="IPR013249">
    <property type="entry name" value="RNA_pol_sigma70_r4_t2"/>
</dbReference>
<dbReference type="InterPro" id="IPR013325">
    <property type="entry name" value="RNA_pol_sigma_r2"/>
</dbReference>
<dbReference type="Proteomes" id="UP000273982">
    <property type="component" value="Chromosome"/>
</dbReference>
<dbReference type="InterPro" id="IPR007627">
    <property type="entry name" value="RNA_pol_sigma70_r2"/>
</dbReference>
<evidence type="ECO:0000313" key="9">
    <source>
        <dbReference type="Proteomes" id="UP000273982"/>
    </source>
</evidence>
<dbReference type="GO" id="GO:0016987">
    <property type="term" value="F:sigma factor activity"/>
    <property type="evidence" value="ECO:0007669"/>
    <property type="project" value="UniProtKB-KW"/>
</dbReference>
<evidence type="ECO:0000259" key="6">
    <source>
        <dbReference type="Pfam" id="PF04542"/>
    </source>
</evidence>
<dbReference type="InterPro" id="IPR036388">
    <property type="entry name" value="WH-like_DNA-bd_sf"/>
</dbReference>
<gene>
    <name evidence="8" type="ORF">EHO51_06755</name>
</gene>
<comment type="similarity">
    <text evidence="1">Belongs to the sigma-70 factor family. ECF subfamily.</text>
</comment>
<dbReference type="Pfam" id="PF04542">
    <property type="entry name" value="Sigma70_r2"/>
    <property type="match status" value="1"/>
</dbReference>
<protein>
    <submittedName>
        <fullName evidence="8">RNA polymerase sigma factor</fullName>
    </submittedName>
</protein>
<dbReference type="NCBIfam" id="TIGR02937">
    <property type="entry name" value="sigma70-ECF"/>
    <property type="match status" value="1"/>
</dbReference>
<evidence type="ECO:0000313" key="8">
    <source>
        <dbReference type="EMBL" id="AZG76455.1"/>
    </source>
</evidence>
<evidence type="ECO:0000256" key="1">
    <source>
        <dbReference type="ARBA" id="ARBA00010641"/>
    </source>
</evidence>
<keyword evidence="4" id="KW-0238">DNA-binding</keyword>
<dbReference type="PANTHER" id="PTHR43133:SF8">
    <property type="entry name" value="RNA POLYMERASE SIGMA FACTOR HI_1459-RELATED"/>
    <property type="match status" value="1"/>
</dbReference>
<dbReference type="InterPro" id="IPR013324">
    <property type="entry name" value="RNA_pol_sigma_r3/r4-like"/>
</dbReference>
<name>A0A3G8M528_9HYPH</name>
<dbReference type="CDD" id="cd06171">
    <property type="entry name" value="Sigma70_r4"/>
    <property type="match status" value="1"/>
</dbReference>
<dbReference type="Gene3D" id="1.10.1740.10">
    <property type="match status" value="1"/>
</dbReference>
<dbReference type="Pfam" id="PF08281">
    <property type="entry name" value="Sigma70_r4_2"/>
    <property type="match status" value="1"/>
</dbReference>
<dbReference type="GO" id="GO:0003677">
    <property type="term" value="F:DNA binding"/>
    <property type="evidence" value="ECO:0007669"/>
    <property type="project" value="UniProtKB-KW"/>
</dbReference>
<dbReference type="PANTHER" id="PTHR43133">
    <property type="entry name" value="RNA POLYMERASE ECF-TYPE SIGMA FACTO"/>
    <property type="match status" value="1"/>
</dbReference>
<dbReference type="SUPFAM" id="SSF88659">
    <property type="entry name" value="Sigma3 and sigma4 domains of RNA polymerase sigma factors"/>
    <property type="match status" value="1"/>
</dbReference>
<proteinExistence type="inferred from homology"/>
<dbReference type="EMBL" id="CP034086">
    <property type="protein sequence ID" value="AZG76455.1"/>
    <property type="molecule type" value="Genomic_DNA"/>
</dbReference>
<evidence type="ECO:0000256" key="2">
    <source>
        <dbReference type="ARBA" id="ARBA00023015"/>
    </source>
</evidence>
<keyword evidence="5" id="KW-0804">Transcription</keyword>
<dbReference type="SUPFAM" id="SSF88946">
    <property type="entry name" value="Sigma2 domain of RNA polymerase sigma factors"/>
    <property type="match status" value="1"/>
</dbReference>
<dbReference type="InterPro" id="IPR039425">
    <property type="entry name" value="RNA_pol_sigma-70-like"/>
</dbReference>
<dbReference type="Gene3D" id="1.10.10.10">
    <property type="entry name" value="Winged helix-like DNA-binding domain superfamily/Winged helix DNA-binding domain"/>
    <property type="match status" value="1"/>
</dbReference>
<feature type="domain" description="RNA polymerase sigma-70 region 2" evidence="6">
    <location>
        <begin position="25"/>
        <end position="92"/>
    </location>
</feature>
<reference evidence="8 9" key="1">
    <citation type="submission" date="2018-11" db="EMBL/GenBank/DDBJ databases">
        <title>Genome squencing of methanotrophic bacteria isolated from alkaline groundwater in Korea.</title>
        <authorList>
            <person name="Nguyen L.N."/>
        </authorList>
    </citation>
    <scope>NUCLEOTIDE SEQUENCE [LARGE SCALE GENOMIC DNA]</scope>
    <source>
        <strain evidence="8 9">GW6</strain>
    </source>
</reference>
<dbReference type="RefSeq" id="WP_124738258.1">
    <property type="nucleotide sequence ID" value="NZ_CP034086.1"/>
</dbReference>
<feature type="domain" description="RNA polymerase sigma factor 70 region 4 type 2" evidence="7">
    <location>
        <begin position="120"/>
        <end position="172"/>
    </location>
</feature>
<dbReference type="GO" id="GO:0006352">
    <property type="term" value="P:DNA-templated transcription initiation"/>
    <property type="evidence" value="ECO:0007669"/>
    <property type="project" value="InterPro"/>
</dbReference>
<evidence type="ECO:0000256" key="3">
    <source>
        <dbReference type="ARBA" id="ARBA00023082"/>
    </source>
</evidence>
<organism evidence="8 9">
    <name type="scientific">Methylocystis rosea</name>
    <dbReference type="NCBI Taxonomy" id="173366"/>
    <lineage>
        <taxon>Bacteria</taxon>
        <taxon>Pseudomonadati</taxon>
        <taxon>Pseudomonadota</taxon>
        <taxon>Alphaproteobacteria</taxon>
        <taxon>Hyphomicrobiales</taxon>
        <taxon>Methylocystaceae</taxon>
        <taxon>Methylocystis</taxon>
    </lineage>
</organism>
<evidence type="ECO:0000256" key="5">
    <source>
        <dbReference type="ARBA" id="ARBA00023163"/>
    </source>
</evidence>
<dbReference type="AlphaFoldDB" id="A0A3G8M528"/>
<evidence type="ECO:0000259" key="7">
    <source>
        <dbReference type="Pfam" id="PF08281"/>
    </source>
</evidence>
<evidence type="ECO:0000256" key="4">
    <source>
        <dbReference type="ARBA" id="ARBA00023125"/>
    </source>
</evidence>
<keyword evidence="3" id="KW-0731">Sigma factor</keyword>
<keyword evidence="2" id="KW-0805">Transcription regulation</keyword>
<accession>A0A3G8M528</accession>
<sequence length="179" mass="19914">MPGEDTDGELARRAAAGEAAAFAVLAERHYDRVYALAWRCCGARAEAQDIAQDAMVKMAMGMSAFRNDCAFTTWAYRIAYTTAIDHIRARRKIVALEPARMSALVDGADGDTPEDEMMGQELWRVVRALPDQQRDAVLLVYAQDLSHGEAAALMGCSEKTVSWHLHEARKRLRNMLEVL</sequence>